<feature type="non-terminal residue" evidence="6">
    <location>
        <position position="177"/>
    </location>
</feature>
<evidence type="ECO:0000313" key="6">
    <source>
        <dbReference type="EMBL" id="PLM46969.1"/>
    </source>
</evidence>
<dbReference type="InterPro" id="IPR017871">
    <property type="entry name" value="ABC_transporter-like_CS"/>
</dbReference>
<dbReference type="EMBL" id="PIET01001874">
    <property type="protein sequence ID" value="PLM46969.1"/>
    <property type="molecule type" value="Genomic_DNA"/>
</dbReference>
<dbReference type="PANTHER" id="PTHR42788:SF19">
    <property type="entry name" value="ALIPHATIC SULFONATES IMPORT ATP-BINDING PROTEIN SSUB 2"/>
    <property type="match status" value="1"/>
</dbReference>
<dbReference type="Gene3D" id="3.40.50.300">
    <property type="entry name" value="P-loop containing nucleotide triphosphate hydrolases"/>
    <property type="match status" value="1"/>
</dbReference>
<evidence type="ECO:0000256" key="2">
    <source>
        <dbReference type="ARBA" id="ARBA00022448"/>
    </source>
</evidence>
<evidence type="ECO:0000313" key="7">
    <source>
        <dbReference type="Proteomes" id="UP000234661"/>
    </source>
</evidence>
<reference evidence="6 7" key="2">
    <citation type="submission" date="2018-01" db="EMBL/GenBank/DDBJ databases">
        <title>Genomic study of Klebsiella pneumoniae.</title>
        <authorList>
            <person name="Yang Y."/>
            <person name="Bicalho R."/>
        </authorList>
    </citation>
    <scope>NUCLEOTIDE SEQUENCE [LARGE SCALE GENOMIC DNA]</scope>
    <source>
        <strain evidence="6 7">A2</strain>
    </source>
</reference>
<name>A0A2J4Y855_9ENTR</name>
<dbReference type="Pfam" id="PF00005">
    <property type="entry name" value="ABC_tran"/>
    <property type="match status" value="1"/>
</dbReference>
<gene>
    <name evidence="6" type="ORF">CWM85_35185</name>
</gene>
<organism evidence="6 7">
    <name type="scientific">Klebsiella michiganensis</name>
    <dbReference type="NCBI Taxonomy" id="1134687"/>
    <lineage>
        <taxon>Bacteria</taxon>
        <taxon>Pseudomonadati</taxon>
        <taxon>Pseudomonadota</taxon>
        <taxon>Gammaproteobacteria</taxon>
        <taxon>Enterobacterales</taxon>
        <taxon>Enterobacteriaceae</taxon>
        <taxon>Klebsiella/Raoultella group</taxon>
        <taxon>Klebsiella</taxon>
    </lineage>
</organism>
<dbReference type="SUPFAM" id="SSF52540">
    <property type="entry name" value="P-loop containing nucleoside triphosphate hydrolases"/>
    <property type="match status" value="1"/>
</dbReference>
<evidence type="ECO:0000256" key="4">
    <source>
        <dbReference type="ARBA" id="ARBA00022840"/>
    </source>
</evidence>
<sequence>MTAPGIEVHGLGLRFGSRQIFDNLTFTIPGGQWVSLLGASGAGKTSLLRIIAGLAKATAGEVRASDGQPIDKRLAWMGQKDLLYPWLSVRDNVSLGARLRGERVDHRRVAALLQQVGLEHCADDRPAALSGGMRQRAALARTLYEDRPIVLMDEPFSALDTITRTRIQTLAAGLLVN</sequence>
<dbReference type="InterPro" id="IPR003439">
    <property type="entry name" value="ABC_transporter-like_ATP-bd"/>
</dbReference>
<accession>A0A2J4Y855</accession>
<protein>
    <submittedName>
        <fullName evidence="6">ABC transporter ATP-binding protein</fullName>
    </submittedName>
</protein>
<proteinExistence type="inferred from homology"/>
<evidence type="ECO:0000256" key="1">
    <source>
        <dbReference type="ARBA" id="ARBA00005417"/>
    </source>
</evidence>
<evidence type="ECO:0000259" key="5">
    <source>
        <dbReference type="PROSITE" id="PS50893"/>
    </source>
</evidence>
<keyword evidence="2" id="KW-0813">Transport</keyword>
<comment type="similarity">
    <text evidence="1">Belongs to the ABC transporter superfamily.</text>
</comment>
<dbReference type="Proteomes" id="UP000234661">
    <property type="component" value="Unassembled WGS sequence"/>
</dbReference>
<keyword evidence="3" id="KW-0547">Nucleotide-binding</keyword>
<dbReference type="GO" id="GO:0005524">
    <property type="term" value="F:ATP binding"/>
    <property type="evidence" value="ECO:0007669"/>
    <property type="project" value="UniProtKB-KW"/>
</dbReference>
<evidence type="ECO:0000256" key="3">
    <source>
        <dbReference type="ARBA" id="ARBA00022741"/>
    </source>
</evidence>
<dbReference type="AlphaFoldDB" id="A0A2J4Y855"/>
<dbReference type="PROSITE" id="PS00211">
    <property type="entry name" value="ABC_TRANSPORTER_1"/>
    <property type="match status" value="1"/>
</dbReference>
<dbReference type="PROSITE" id="PS50893">
    <property type="entry name" value="ABC_TRANSPORTER_2"/>
    <property type="match status" value="1"/>
</dbReference>
<keyword evidence="4 6" id="KW-0067">ATP-binding</keyword>
<dbReference type="InterPro" id="IPR050166">
    <property type="entry name" value="ABC_transporter_ATP-bind"/>
</dbReference>
<dbReference type="InterPro" id="IPR027417">
    <property type="entry name" value="P-loop_NTPase"/>
</dbReference>
<dbReference type="PANTHER" id="PTHR42788">
    <property type="entry name" value="TAURINE IMPORT ATP-BINDING PROTEIN-RELATED"/>
    <property type="match status" value="1"/>
</dbReference>
<feature type="domain" description="ABC transporter" evidence="5">
    <location>
        <begin position="6"/>
        <end position="176"/>
    </location>
</feature>
<reference evidence="6 7" key="1">
    <citation type="submission" date="2017-11" db="EMBL/GenBank/DDBJ databases">
        <authorList>
            <person name="Han C.G."/>
        </authorList>
    </citation>
    <scope>NUCLEOTIDE SEQUENCE [LARGE SCALE GENOMIC DNA]</scope>
    <source>
        <strain evidence="6 7">A2</strain>
    </source>
</reference>
<dbReference type="GO" id="GO:0016887">
    <property type="term" value="F:ATP hydrolysis activity"/>
    <property type="evidence" value="ECO:0007669"/>
    <property type="project" value="InterPro"/>
</dbReference>
<comment type="caution">
    <text evidence="6">The sequence shown here is derived from an EMBL/GenBank/DDBJ whole genome shotgun (WGS) entry which is preliminary data.</text>
</comment>